<comment type="caution">
    <text evidence="12">The sequence shown here is derived from an EMBL/GenBank/DDBJ whole genome shotgun (WGS) entry which is preliminary data.</text>
</comment>
<keyword evidence="6 8" id="KW-0472">Membrane</keyword>
<dbReference type="AlphaFoldDB" id="A0A1X1J592"/>
<feature type="coiled-coil region" evidence="7">
    <location>
        <begin position="99"/>
        <end position="129"/>
    </location>
</feature>
<dbReference type="EMBL" id="NCUW01000020">
    <property type="protein sequence ID" value="ORO80500.1"/>
    <property type="molecule type" value="Genomic_DNA"/>
</dbReference>
<evidence type="ECO:0000256" key="3">
    <source>
        <dbReference type="ARBA" id="ARBA00022448"/>
    </source>
</evidence>
<comment type="similarity">
    <text evidence="2">Belongs to the membrane fusion protein (MFP) (TC 8.A.1) family.</text>
</comment>
<evidence type="ECO:0000259" key="9">
    <source>
        <dbReference type="Pfam" id="PF25887"/>
    </source>
</evidence>
<dbReference type="Pfam" id="PF25940">
    <property type="entry name" value="LcnD_C"/>
    <property type="match status" value="1"/>
</dbReference>
<protein>
    <submittedName>
        <fullName evidence="12">Competence protein ComB</fullName>
    </submittedName>
</protein>
<sequence>MEEHYLESAEFYNRRYSNFSVRVILPTFFLLIFVVLFSLFAKKEITITSAASIEPSKILATIQSTSNNAIVTNNLEENKVVKKGDLLVQYHSDSENTQKDTFSSQVETLKEQKRQLELLQESLKTGTSQFASGEDRFGYEQVFNDYKNQAASIRSNTEQQNSNIASQNSAASSSQAELGNLIEETNAKLSDYQTLKNAIQNGTSVPSSNAGYSIYQSYAAQAASDSQGQLKSQVIAQIDSQIAQFESALASYRVQYAGSGAQQAYSGSLDSQLESLKAQQLAKVGQELTALNQKLLEVENNLKVQGGITQKGAITAMEDGVLHLNPETAGANLVPEGKILAQLYPVLTTEKKVTITTYVTSKDVSSLKQGETIRFTALDENNKEFVLTSTISNIDGNATKTEKGNFFKVEAETSLTDEQAEKLRYGIEGRAVVITGRKTYFNYYLDQFLRRD</sequence>
<evidence type="ECO:0000256" key="8">
    <source>
        <dbReference type="SAM" id="Phobius"/>
    </source>
</evidence>
<keyword evidence="3" id="KW-0813">Transport</keyword>
<dbReference type="Pfam" id="PF25887">
    <property type="entry name" value="HB_LcnD"/>
    <property type="match status" value="1"/>
</dbReference>
<accession>A0A1X1J592</accession>
<feature type="transmembrane region" description="Helical" evidence="8">
    <location>
        <begin position="21"/>
        <end position="41"/>
    </location>
</feature>
<dbReference type="InterPro" id="IPR005696">
    <property type="entry name" value="MesE/LcnD"/>
</dbReference>
<evidence type="ECO:0000256" key="2">
    <source>
        <dbReference type="ARBA" id="ARBA00009477"/>
    </source>
</evidence>
<keyword evidence="4 8" id="KW-0812">Transmembrane</keyword>
<dbReference type="RefSeq" id="WP_084970756.1">
    <property type="nucleotide sequence ID" value="NZ_NCUW01000020.1"/>
</dbReference>
<dbReference type="PANTHER" id="PTHR30386">
    <property type="entry name" value="MEMBRANE FUSION SUBUNIT OF EMRAB-TOLC MULTIDRUG EFFLUX PUMP"/>
    <property type="match status" value="1"/>
</dbReference>
<organism evidence="12 13">
    <name type="scientific">Streptococcus oralis subsp. dentisani</name>
    <dbReference type="NCBI Taxonomy" id="1458253"/>
    <lineage>
        <taxon>Bacteria</taxon>
        <taxon>Bacillati</taxon>
        <taxon>Bacillota</taxon>
        <taxon>Bacilli</taxon>
        <taxon>Lactobacillales</taxon>
        <taxon>Streptococcaceae</taxon>
        <taxon>Streptococcus</taxon>
    </lineage>
</organism>
<evidence type="ECO:0000256" key="1">
    <source>
        <dbReference type="ARBA" id="ARBA00004162"/>
    </source>
</evidence>
<evidence type="ECO:0000256" key="6">
    <source>
        <dbReference type="ARBA" id="ARBA00023136"/>
    </source>
</evidence>
<gene>
    <name evidence="12" type="ORF">B7709_00280</name>
</gene>
<dbReference type="NCBIfam" id="TIGR01000">
    <property type="entry name" value="bacteriocin_acc"/>
    <property type="match status" value="1"/>
</dbReference>
<feature type="domain" description="LcnD-like C-terminal" evidence="11">
    <location>
        <begin position="350"/>
        <end position="438"/>
    </location>
</feature>
<proteinExistence type="inferred from homology"/>
<evidence type="ECO:0000313" key="13">
    <source>
        <dbReference type="Proteomes" id="UP000194008"/>
    </source>
</evidence>
<evidence type="ECO:0000256" key="5">
    <source>
        <dbReference type="ARBA" id="ARBA00022989"/>
    </source>
</evidence>
<name>A0A1X1J592_STROR</name>
<keyword evidence="7" id="KW-0175">Coiled coil</keyword>
<evidence type="ECO:0000256" key="4">
    <source>
        <dbReference type="ARBA" id="ARBA00022692"/>
    </source>
</evidence>
<dbReference type="PANTHER" id="PTHR30386:SF26">
    <property type="entry name" value="TRANSPORT PROTEIN COMB"/>
    <property type="match status" value="1"/>
</dbReference>
<dbReference type="InterPro" id="IPR058786">
    <property type="entry name" value="BSH_LcnD"/>
</dbReference>
<feature type="domain" description="LcnD-like barrel-sandwich hybrid" evidence="10">
    <location>
        <begin position="58"/>
        <end position="345"/>
    </location>
</feature>
<comment type="subcellular location">
    <subcellularLocation>
        <location evidence="1">Cell membrane</location>
        <topology evidence="1">Single-pass membrane protein</topology>
    </subcellularLocation>
</comment>
<dbReference type="InterPro" id="IPR058794">
    <property type="entry name" value="HB_LcnD"/>
</dbReference>
<evidence type="ECO:0000259" key="11">
    <source>
        <dbReference type="Pfam" id="PF25940"/>
    </source>
</evidence>
<dbReference type="GO" id="GO:0005886">
    <property type="term" value="C:plasma membrane"/>
    <property type="evidence" value="ECO:0007669"/>
    <property type="project" value="UniProtKB-SubCell"/>
</dbReference>
<reference evidence="12 13" key="1">
    <citation type="journal article" date="2016" name="Eur. J. Clin. Microbiol. Infect. Dis.">
        <title>Whole genome sequencing as a tool for phylogenetic analysis of clinical strains of Mitis group streptococci.</title>
        <authorList>
            <person name="Rasmussen L.H."/>
            <person name="Dargis R."/>
            <person name="Hojholt K."/>
            <person name="Christensen J.J."/>
            <person name="Skovgaard O."/>
            <person name="Justesen U.S."/>
            <person name="Rosenvinge F.S."/>
            <person name="Moser C."/>
            <person name="Lukjancenko O."/>
            <person name="Rasmussen S."/>
            <person name="Nielsen X.C."/>
        </authorList>
    </citation>
    <scope>NUCLEOTIDE SEQUENCE [LARGE SCALE GENOMIC DNA]</scope>
    <source>
        <strain evidence="12 13">Y_5914_11</strain>
    </source>
</reference>
<dbReference type="Pfam" id="PF25935">
    <property type="entry name" value="BSH_LcnD"/>
    <property type="match status" value="1"/>
</dbReference>
<keyword evidence="5 8" id="KW-1133">Transmembrane helix</keyword>
<evidence type="ECO:0000256" key="7">
    <source>
        <dbReference type="SAM" id="Coils"/>
    </source>
</evidence>
<dbReference type="InterPro" id="IPR050739">
    <property type="entry name" value="MFP"/>
</dbReference>
<evidence type="ECO:0000259" key="10">
    <source>
        <dbReference type="Pfam" id="PF25935"/>
    </source>
</evidence>
<dbReference type="InterPro" id="IPR058795">
    <property type="entry name" value="LcnD_C"/>
</dbReference>
<evidence type="ECO:0000313" key="12">
    <source>
        <dbReference type="EMBL" id="ORO80500.1"/>
    </source>
</evidence>
<dbReference type="Gene3D" id="2.40.30.170">
    <property type="match status" value="1"/>
</dbReference>
<feature type="domain" description="LcnD-like long helical bundle" evidence="9">
    <location>
        <begin position="98"/>
        <end position="305"/>
    </location>
</feature>
<dbReference type="Proteomes" id="UP000194008">
    <property type="component" value="Unassembled WGS sequence"/>
</dbReference>